<evidence type="ECO:0000313" key="3">
    <source>
        <dbReference type="Proteomes" id="UP000297565"/>
    </source>
</evidence>
<reference evidence="2 3" key="1">
    <citation type="submission" date="2019-03" db="EMBL/GenBank/DDBJ databases">
        <title>Horizontal Gene Transfer Machinery in Histophilus somni.</title>
        <authorList>
            <person name="Mostafa Nazari M."/>
            <person name="Liljebjelke K."/>
        </authorList>
    </citation>
    <scope>NUCLEOTIDE SEQUENCE [LARGE SCALE GENOMIC DNA]</scope>
    <source>
        <strain evidence="2 3">UOC-EPH-KLM-04</strain>
    </source>
</reference>
<protein>
    <submittedName>
        <fullName evidence="2">Uncharacterized protein</fullName>
    </submittedName>
</protein>
<feature type="transmembrane region" description="Helical" evidence="1">
    <location>
        <begin position="12"/>
        <end position="32"/>
    </location>
</feature>
<feature type="transmembrane region" description="Helical" evidence="1">
    <location>
        <begin position="52"/>
        <end position="71"/>
    </location>
</feature>
<dbReference type="Proteomes" id="UP000297565">
    <property type="component" value="Unassembled WGS sequence"/>
</dbReference>
<evidence type="ECO:0000256" key="1">
    <source>
        <dbReference type="SAM" id="Phobius"/>
    </source>
</evidence>
<evidence type="ECO:0000313" key="2">
    <source>
        <dbReference type="EMBL" id="TEW26259.1"/>
    </source>
</evidence>
<keyword evidence="1" id="KW-1133">Transmembrane helix</keyword>
<feature type="transmembrane region" description="Helical" evidence="1">
    <location>
        <begin position="169"/>
        <end position="186"/>
    </location>
</feature>
<organism evidence="2 3">
    <name type="scientific">Histophilus somni</name>
    <name type="common">Haemophilus somnus</name>
    <dbReference type="NCBI Taxonomy" id="731"/>
    <lineage>
        <taxon>Bacteria</taxon>
        <taxon>Pseudomonadati</taxon>
        <taxon>Pseudomonadota</taxon>
        <taxon>Gammaproteobacteria</taxon>
        <taxon>Pasteurellales</taxon>
        <taxon>Pasteurellaceae</taxon>
        <taxon>Histophilus</taxon>
    </lineage>
</organism>
<gene>
    <name evidence="2" type="ORF">E2R48_10420</name>
</gene>
<sequence length="232" mass="26607">MKLIKVVAKFFYDNYYVSNILGIISLLYSYYLKNNGITIGVLGFPFYFYENLAFFIIIFSFSALVISGVYFELTKSNSTEHNESNIKLDNINLTCDDNVKHIIHLSNESISRINTAIFDQNTKARINLLLGLGSAILGLVFIGFFIIGFDFNKYKGDLIQFLIDFIPRFGTLIVIETLAYFFLRLYKVHLDNIARLQSEATIIEHRVLAYQTAMLGNDKGLKDEAIKRFLNI</sequence>
<name>A0AAX2RWY9_HISSO</name>
<dbReference type="RefSeq" id="WP_132994674.1">
    <property type="nucleotide sequence ID" value="NZ_SMDH01000004.1"/>
</dbReference>
<dbReference type="EMBL" id="SNRV01000059">
    <property type="protein sequence ID" value="TEW26259.1"/>
    <property type="molecule type" value="Genomic_DNA"/>
</dbReference>
<feature type="transmembrane region" description="Helical" evidence="1">
    <location>
        <begin position="128"/>
        <end position="149"/>
    </location>
</feature>
<keyword evidence="1" id="KW-0812">Transmembrane</keyword>
<keyword evidence="1" id="KW-0472">Membrane</keyword>
<proteinExistence type="predicted"/>
<accession>A0AAX2RWY9</accession>
<comment type="caution">
    <text evidence="2">The sequence shown here is derived from an EMBL/GenBank/DDBJ whole genome shotgun (WGS) entry which is preliminary data.</text>
</comment>
<dbReference type="AlphaFoldDB" id="A0AAX2RWY9"/>